<keyword evidence="10" id="KW-1185">Reference proteome</keyword>
<feature type="coiled-coil region" evidence="7">
    <location>
        <begin position="462"/>
        <end position="496"/>
    </location>
</feature>
<dbReference type="Gene3D" id="3.30.760.10">
    <property type="entry name" value="RNA Cap, Translation Initiation Factor Eif4e"/>
    <property type="match status" value="1"/>
</dbReference>
<feature type="compositionally biased region" description="Basic and acidic residues" evidence="8">
    <location>
        <begin position="724"/>
        <end position="737"/>
    </location>
</feature>
<evidence type="ECO:0000313" key="9">
    <source>
        <dbReference type="EMBL" id="PPQ71339.1"/>
    </source>
</evidence>
<dbReference type="EMBL" id="NHTK01005919">
    <property type="protein sequence ID" value="PPQ71339.1"/>
    <property type="molecule type" value="Genomic_DNA"/>
</dbReference>
<feature type="compositionally biased region" description="Basic and acidic residues" evidence="8">
    <location>
        <begin position="578"/>
        <end position="590"/>
    </location>
</feature>
<keyword evidence="7" id="KW-0175">Coiled coil</keyword>
<dbReference type="Proteomes" id="UP000284842">
    <property type="component" value="Unassembled WGS sequence"/>
</dbReference>
<accession>A0A409VYL3</accession>
<feature type="compositionally biased region" description="Pro residues" evidence="8">
    <location>
        <begin position="647"/>
        <end position="657"/>
    </location>
</feature>
<dbReference type="SUPFAM" id="SSF55418">
    <property type="entry name" value="eIF4e-like"/>
    <property type="match status" value="1"/>
</dbReference>
<keyword evidence="5 6" id="KW-0648">Protein biosynthesis</keyword>
<dbReference type="Pfam" id="PF01652">
    <property type="entry name" value="IF4E"/>
    <property type="match status" value="1"/>
</dbReference>
<gene>
    <name evidence="9" type="ORF">CVT24_012080</name>
</gene>
<dbReference type="GO" id="GO:0003743">
    <property type="term" value="F:translation initiation factor activity"/>
    <property type="evidence" value="ECO:0007669"/>
    <property type="project" value="UniProtKB-KW"/>
</dbReference>
<feature type="region of interest" description="Disordered" evidence="8">
    <location>
        <begin position="565"/>
        <end position="671"/>
    </location>
</feature>
<comment type="similarity">
    <text evidence="1 6">Belongs to the eukaryotic initiation factor 4E family.</text>
</comment>
<organism evidence="9 10">
    <name type="scientific">Panaeolus cyanescens</name>
    <dbReference type="NCBI Taxonomy" id="181874"/>
    <lineage>
        <taxon>Eukaryota</taxon>
        <taxon>Fungi</taxon>
        <taxon>Dikarya</taxon>
        <taxon>Basidiomycota</taxon>
        <taxon>Agaricomycotina</taxon>
        <taxon>Agaricomycetes</taxon>
        <taxon>Agaricomycetidae</taxon>
        <taxon>Agaricales</taxon>
        <taxon>Agaricineae</taxon>
        <taxon>Galeropsidaceae</taxon>
        <taxon>Panaeolus</taxon>
    </lineage>
</organism>
<evidence type="ECO:0000256" key="1">
    <source>
        <dbReference type="ARBA" id="ARBA00009860"/>
    </source>
</evidence>
<dbReference type="InterPro" id="IPR028245">
    <property type="entry name" value="PIL1/LSP1"/>
</dbReference>
<evidence type="ECO:0000256" key="5">
    <source>
        <dbReference type="ARBA" id="ARBA00022917"/>
    </source>
</evidence>
<dbReference type="STRING" id="181874.A0A409VYL3"/>
<evidence type="ECO:0000256" key="7">
    <source>
        <dbReference type="SAM" id="Coils"/>
    </source>
</evidence>
<evidence type="ECO:0000256" key="4">
    <source>
        <dbReference type="ARBA" id="ARBA00022884"/>
    </source>
</evidence>
<dbReference type="AlphaFoldDB" id="A0A409VYL3"/>
<proteinExistence type="inferred from homology"/>
<reference evidence="9 10" key="1">
    <citation type="journal article" date="2018" name="Evol. Lett.">
        <title>Horizontal gene cluster transfer increased hallucinogenic mushroom diversity.</title>
        <authorList>
            <person name="Reynolds H.T."/>
            <person name="Vijayakumar V."/>
            <person name="Gluck-Thaler E."/>
            <person name="Korotkin H.B."/>
            <person name="Matheny P.B."/>
            <person name="Slot J.C."/>
        </authorList>
    </citation>
    <scope>NUCLEOTIDE SEQUENCE [LARGE SCALE GENOMIC DNA]</scope>
    <source>
        <strain evidence="9 10">2629</strain>
    </source>
</reference>
<dbReference type="GO" id="GO:0000340">
    <property type="term" value="F:RNA 7-methylguanosine cap binding"/>
    <property type="evidence" value="ECO:0007669"/>
    <property type="project" value="TreeGrafter"/>
</dbReference>
<keyword evidence="3" id="KW-0810">Translation regulation</keyword>
<dbReference type="PANTHER" id="PTHR11960">
    <property type="entry name" value="EUKARYOTIC TRANSLATION INITIATION FACTOR 4E RELATED"/>
    <property type="match status" value="1"/>
</dbReference>
<dbReference type="InParanoid" id="A0A409VYL3"/>
<comment type="caution">
    <text evidence="9">The sequence shown here is derived from an EMBL/GenBank/DDBJ whole genome shotgun (WGS) entry which is preliminary data.</text>
</comment>
<feature type="compositionally biased region" description="Low complexity" evidence="8">
    <location>
        <begin position="748"/>
        <end position="757"/>
    </location>
</feature>
<dbReference type="GO" id="GO:0016281">
    <property type="term" value="C:eukaryotic translation initiation factor 4F complex"/>
    <property type="evidence" value="ECO:0007669"/>
    <property type="project" value="TreeGrafter"/>
</dbReference>
<evidence type="ECO:0000313" key="10">
    <source>
        <dbReference type="Proteomes" id="UP000284842"/>
    </source>
</evidence>
<dbReference type="Gene3D" id="1.20.1270.60">
    <property type="entry name" value="Arfaptin homology (AH) domain/BAR domain"/>
    <property type="match status" value="1"/>
</dbReference>
<feature type="compositionally biased region" description="Low complexity" evidence="8">
    <location>
        <begin position="684"/>
        <end position="700"/>
    </location>
</feature>
<sequence length="812" mass="88046">MNAPSTLTGSVLQASRAALSTALADQSINPPTEEGDNLEPGEIQEVDMQAQAETIKTVFSDPKNFNVKHPLYSPWTLWFDSPLTKNRNLPQTPVSAFPQTPIPQTPGVAAAQGWMEDIKRVVSFDSVEEFWGLYNNIIPPSALPQKANYYLFKEGIIPAWEDEANKNGGKWSIQLPKDKNRPNVDRMWLYTMLAAIGETFDPSPPTNADGTNSPSLITGVIVSTRPQFYRLSIWTRLAPGSDDEALRARIEGVGRHFKTNVLGYGEENSFSIFILPSTTMPVPSFISAFADKAQSAINASPLAAHLPSSVHHRPSSPDPATQPSANDAAAQGGSKSHTLEALQYQFRSFQQQYSTTTPVQKIITIQKGVAIDFDSLSRDSKAHSKELYTWGQSEAEDLKDVTDRLAYLNFVQGSLAASLATKLDGARGPFKALRDAETAIQPRRNIRAGLQTQIARVEHDQQKGNEKKLADLRDQLRKAELDDQQQERDIEILKRKAVRESEQLKWDAIREYGEKLVLLSQAATPIISVLPPLPPTPNSPYSGAQTTGAVRASLQRALDNYKTGHINLPPHLAGADLSRSDTRSFGESHASELSSIHSEASSHVHSQTPLSASKPLPVNIQAGGSPTQASPSQSPPINAHALNQSPAPIPLSAPSPPVAQEAGHPGSIAPVTMPIITPTVAETGVPVSAGPEGPGPASGSLHDIKASPPAHGTQGPPVYGQIPEHNESAADEKKRLAEFYSQQVAAVGPTTEPSTSSGPPPEFPRHETAEEEKKRLEREERERILHADNSNPQSRKSTKDNEDLPPYQEPGL</sequence>
<dbReference type="InterPro" id="IPR001040">
    <property type="entry name" value="TIF_eIF_4E"/>
</dbReference>
<dbReference type="InterPro" id="IPR027267">
    <property type="entry name" value="AH/BAR_dom_sf"/>
</dbReference>
<keyword evidence="2 6" id="KW-0396">Initiation factor</keyword>
<feature type="region of interest" description="Disordered" evidence="8">
    <location>
        <begin position="306"/>
        <end position="334"/>
    </location>
</feature>
<feature type="compositionally biased region" description="Basic and acidic residues" evidence="8">
    <location>
        <begin position="763"/>
        <end position="786"/>
    </location>
</feature>
<name>A0A409VYL3_9AGAR</name>
<feature type="region of interest" description="Disordered" evidence="8">
    <location>
        <begin position="683"/>
        <end position="812"/>
    </location>
</feature>
<dbReference type="GO" id="GO:0006417">
    <property type="term" value="P:regulation of translation"/>
    <property type="evidence" value="ECO:0007669"/>
    <property type="project" value="UniProtKB-KW"/>
</dbReference>
<evidence type="ECO:0000256" key="2">
    <source>
        <dbReference type="ARBA" id="ARBA00022540"/>
    </source>
</evidence>
<dbReference type="InterPro" id="IPR023398">
    <property type="entry name" value="TIF_eIF4e-like"/>
</dbReference>
<evidence type="ECO:0000256" key="6">
    <source>
        <dbReference type="RuleBase" id="RU004374"/>
    </source>
</evidence>
<evidence type="ECO:0000256" key="8">
    <source>
        <dbReference type="SAM" id="MobiDB-lite"/>
    </source>
</evidence>
<feature type="compositionally biased region" description="Low complexity" evidence="8">
    <location>
        <begin position="591"/>
        <end position="606"/>
    </location>
</feature>
<dbReference type="Pfam" id="PF13805">
    <property type="entry name" value="Pil1"/>
    <property type="match status" value="1"/>
</dbReference>
<evidence type="ECO:0000256" key="3">
    <source>
        <dbReference type="ARBA" id="ARBA00022845"/>
    </source>
</evidence>
<dbReference type="PANTHER" id="PTHR11960:SF8">
    <property type="entry name" value="EUKARYOTIC TRANSLATION INITIATION FACTOR 4E1-RELATED"/>
    <property type="match status" value="1"/>
</dbReference>
<dbReference type="OrthoDB" id="590761at2759"/>
<feature type="compositionally biased region" description="Low complexity" evidence="8">
    <location>
        <begin position="625"/>
        <end position="636"/>
    </location>
</feature>
<protein>
    <submittedName>
        <fullName evidence="9">Uncharacterized protein</fullName>
    </submittedName>
</protein>
<keyword evidence="4 6" id="KW-0694">RNA-binding</keyword>